<dbReference type="Pfam" id="PF00378">
    <property type="entry name" value="ECH_1"/>
    <property type="match status" value="1"/>
</dbReference>
<organism evidence="8 9">
    <name type="scientific">Mycobacterium shimoidei</name>
    <dbReference type="NCBI Taxonomy" id="29313"/>
    <lineage>
        <taxon>Bacteria</taxon>
        <taxon>Bacillati</taxon>
        <taxon>Actinomycetota</taxon>
        <taxon>Actinomycetes</taxon>
        <taxon>Mycobacteriales</taxon>
        <taxon>Mycobacteriaceae</taxon>
        <taxon>Mycobacterium</taxon>
    </lineage>
</organism>
<comment type="function">
    <text evidence="1">Could possibly oxidize fatty acids using specific components.</text>
</comment>
<comment type="similarity">
    <text evidence="2 7">Belongs to the enoyl-CoA hydratase/isomerase family.</text>
</comment>
<evidence type="ECO:0000313" key="9">
    <source>
        <dbReference type="Proteomes" id="UP000252015"/>
    </source>
</evidence>
<dbReference type="Gene3D" id="3.90.226.10">
    <property type="entry name" value="2-enoyl-CoA Hydratase, Chain A, domain 1"/>
    <property type="match status" value="1"/>
</dbReference>
<keyword evidence="4" id="KW-0443">Lipid metabolism</keyword>
<evidence type="ECO:0000256" key="5">
    <source>
        <dbReference type="ARBA" id="ARBA00023709"/>
    </source>
</evidence>
<dbReference type="CDD" id="cd06558">
    <property type="entry name" value="crotonase-like"/>
    <property type="match status" value="1"/>
</dbReference>
<evidence type="ECO:0000313" key="8">
    <source>
        <dbReference type="EMBL" id="SRX92753.1"/>
    </source>
</evidence>
<protein>
    <submittedName>
        <fullName evidence="8">Enoyl-CoA hydratase/isomerase [Geodermatophilus obscurus DSM]</fullName>
    </submittedName>
</protein>
<keyword evidence="9" id="KW-1185">Reference proteome</keyword>
<gene>
    <name evidence="8" type="ORF">MSP7336_00979</name>
</gene>
<evidence type="ECO:0000256" key="4">
    <source>
        <dbReference type="ARBA" id="ARBA00023098"/>
    </source>
</evidence>
<dbReference type="Proteomes" id="UP000252015">
    <property type="component" value="Unassembled WGS sequence"/>
</dbReference>
<evidence type="ECO:0000256" key="1">
    <source>
        <dbReference type="ARBA" id="ARBA00002994"/>
    </source>
</evidence>
<name>A0A375YUZ9_MYCSH</name>
<dbReference type="PANTHER" id="PTHR11941:SF54">
    <property type="entry name" value="ENOYL-COA HYDRATASE, MITOCHONDRIAL"/>
    <property type="match status" value="1"/>
</dbReference>
<evidence type="ECO:0000256" key="3">
    <source>
        <dbReference type="ARBA" id="ARBA00022832"/>
    </source>
</evidence>
<dbReference type="GO" id="GO:0004300">
    <property type="term" value="F:enoyl-CoA hydratase activity"/>
    <property type="evidence" value="ECO:0007669"/>
    <property type="project" value="UniProtKB-EC"/>
</dbReference>
<dbReference type="PROSITE" id="PS00166">
    <property type="entry name" value="ENOYL_COA_HYDRATASE"/>
    <property type="match status" value="1"/>
</dbReference>
<comment type="catalytic activity">
    <reaction evidence="6">
        <text>a 4-saturated-(3S)-3-hydroxyacyl-CoA = a (3E)-enoyl-CoA + H2O</text>
        <dbReference type="Rhea" id="RHEA:20724"/>
        <dbReference type="ChEBI" id="CHEBI:15377"/>
        <dbReference type="ChEBI" id="CHEBI:58521"/>
        <dbReference type="ChEBI" id="CHEBI:137480"/>
        <dbReference type="EC" id="4.2.1.17"/>
    </reaction>
</comment>
<dbReference type="GO" id="GO:0016853">
    <property type="term" value="F:isomerase activity"/>
    <property type="evidence" value="ECO:0007669"/>
    <property type="project" value="UniProtKB-KW"/>
</dbReference>
<comment type="catalytic activity">
    <reaction evidence="5">
        <text>a (3S)-3-hydroxyacyl-CoA = a (2E)-enoyl-CoA + H2O</text>
        <dbReference type="Rhea" id="RHEA:16105"/>
        <dbReference type="ChEBI" id="CHEBI:15377"/>
        <dbReference type="ChEBI" id="CHEBI:57318"/>
        <dbReference type="ChEBI" id="CHEBI:58856"/>
        <dbReference type="EC" id="4.2.1.17"/>
    </reaction>
</comment>
<dbReference type="InterPro" id="IPR018376">
    <property type="entry name" value="Enoyl-CoA_hyd/isom_CS"/>
</dbReference>
<evidence type="ECO:0000256" key="2">
    <source>
        <dbReference type="ARBA" id="ARBA00005254"/>
    </source>
</evidence>
<keyword evidence="3" id="KW-0276">Fatty acid metabolism</keyword>
<evidence type="ECO:0000256" key="7">
    <source>
        <dbReference type="RuleBase" id="RU003707"/>
    </source>
</evidence>
<dbReference type="InterPro" id="IPR029045">
    <property type="entry name" value="ClpP/crotonase-like_dom_sf"/>
</dbReference>
<evidence type="ECO:0000256" key="6">
    <source>
        <dbReference type="ARBA" id="ARBA00023717"/>
    </source>
</evidence>
<accession>A0A375YUZ9</accession>
<dbReference type="GO" id="GO:0006635">
    <property type="term" value="P:fatty acid beta-oxidation"/>
    <property type="evidence" value="ECO:0007669"/>
    <property type="project" value="TreeGrafter"/>
</dbReference>
<keyword evidence="8" id="KW-0413">Isomerase</keyword>
<dbReference type="AlphaFoldDB" id="A0A375YUZ9"/>
<dbReference type="InterPro" id="IPR001753">
    <property type="entry name" value="Enoyl-CoA_hydra/iso"/>
</dbReference>
<dbReference type="SUPFAM" id="SSF52096">
    <property type="entry name" value="ClpP/crotonase"/>
    <property type="match status" value="1"/>
</dbReference>
<reference evidence="8 9" key="1">
    <citation type="submission" date="2018-05" db="EMBL/GenBank/DDBJ databases">
        <authorList>
            <consortium name="IHU Genomes"/>
        </authorList>
    </citation>
    <scope>NUCLEOTIDE SEQUENCE [LARGE SCALE GENOMIC DNA]</scope>
    <source>
        <strain evidence="8 9">P7336</strain>
    </source>
</reference>
<dbReference type="EMBL" id="UEGW01000001">
    <property type="protein sequence ID" value="SRX92753.1"/>
    <property type="molecule type" value="Genomic_DNA"/>
</dbReference>
<sequence>MPQADKSRIDVDAADGVTTVRFDHAPVNALDLDLLEAVVETMRRIAGPLVITGAGRCFSAGVDLRAIIDGGPEYTGRFVGMLSEAFLAVFEHPAPVVAAINGHAIAGGCVFAMCADIRFMSTGTIGLTELAVGVPFPVAALEICRYAMGASVTRAALQPSTVDADTALSRRWIDAVIDDRDLLAEALTTARTLGEHSPAAYAATKAQLHRPVRAAIDAGAETDAQVRAAWIADDARKRISAFLDSLTRGR</sequence>
<dbReference type="RefSeq" id="WP_113963173.1">
    <property type="nucleotide sequence ID" value="NZ_UEGW01000001.1"/>
</dbReference>
<dbReference type="PANTHER" id="PTHR11941">
    <property type="entry name" value="ENOYL-COA HYDRATASE-RELATED"/>
    <property type="match status" value="1"/>
</dbReference>
<dbReference type="STRING" id="29313.BHQ16_01230"/>
<proteinExistence type="inferred from homology"/>